<dbReference type="GO" id="GO:0060090">
    <property type="term" value="F:molecular adaptor activity"/>
    <property type="evidence" value="ECO:0007669"/>
    <property type="project" value="TreeGrafter"/>
</dbReference>
<dbReference type="InterPro" id="IPR029071">
    <property type="entry name" value="Ubiquitin-like_domsf"/>
</dbReference>
<evidence type="ECO:0000313" key="2">
    <source>
        <dbReference type="Proteomes" id="UP000030764"/>
    </source>
</evidence>
<dbReference type="PANTHER" id="PTHR13222">
    <property type="entry name" value="RB1-INDUCIBLE COILED-COIL"/>
    <property type="match status" value="1"/>
</dbReference>
<dbReference type="Gene3D" id="3.10.20.90">
    <property type="entry name" value="Phosphatidylinositol 3-kinase Catalytic Subunit, Chain A, domain 1"/>
    <property type="match status" value="1"/>
</dbReference>
<dbReference type="InterPro" id="IPR040040">
    <property type="entry name" value="ATG11"/>
</dbReference>
<dbReference type="SUPFAM" id="SSF54236">
    <property type="entry name" value="Ubiquitin-like"/>
    <property type="match status" value="1"/>
</dbReference>
<evidence type="ECO:0000313" key="1">
    <source>
        <dbReference type="EMBL" id="KFD47768.1"/>
    </source>
</evidence>
<gene>
    <name evidence="1" type="ORF">M513_11380</name>
</gene>
<dbReference type="CDD" id="cd17060">
    <property type="entry name" value="Ubl_RB1CC1"/>
    <property type="match status" value="1"/>
</dbReference>
<sequence length="108" mass="12183">MKEAVFQQAAMLHVFHLNVGRQLNLDVSYSAQPVDRLQEEVERRTNIPKSDQILLISGGIVLSPGKCLSSYTSAGSESNPIFLVSRLKASEHREKHQKCEEEFQPMTQ</sequence>
<dbReference type="GO" id="GO:0061709">
    <property type="term" value="P:reticulophagy"/>
    <property type="evidence" value="ECO:0007669"/>
    <property type="project" value="TreeGrafter"/>
</dbReference>
<dbReference type="GO" id="GO:0019901">
    <property type="term" value="F:protein kinase binding"/>
    <property type="evidence" value="ECO:0007669"/>
    <property type="project" value="TreeGrafter"/>
</dbReference>
<dbReference type="GO" id="GO:0034727">
    <property type="term" value="P:piecemeal microautophagy of the nucleus"/>
    <property type="evidence" value="ECO:0007669"/>
    <property type="project" value="TreeGrafter"/>
</dbReference>
<dbReference type="GO" id="GO:0034045">
    <property type="term" value="C:phagophore assembly site membrane"/>
    <property type="evidence" value="ECO:0007669"/>
    <property type="project" value="TreeGrafter"/>
</dbReference>
<feature type="non-terminal residue" evidence="1">
    <location>
        <position position="108"/>
    </location>
</feature>
<dbReference type="EMBL" id="KL363315">
    <property type="protein sequence ID" value="KFD47768.1"/>
    <property type="molecule type" value="Genomic_DNA"/>
</dbReference>
<accession>A0A085LS22</accession>
<dbReference type="Proteomes" id="UP000030764">
    <property type="component" value="Unassembled WGS sequence"/>
</dbReference>
<dbReference type="GO" id="GO:0000422">
    <property type="term" value="P:autophagy of mitochondrion"/>
    <property type="evidence" value="ECO:0007669"/>
    <property type="project" value="TreeGrafter"/>
</dbReference>
<reference evidence="1 2" key="1">
    <citation type="journal article" date="2014" name="Nat. Genet.">
        <title>Genome and transcriptome of the porcine whipworm Trichuris suis.</title>
        <authorList>
            <person name="Jex A.R."/>
            <person name="Nejsum P."/>
            <person name="Schwarz E.M."/>
            <person name="Hu L."/>
            <person name="Young N.D."/>
            <person name="Hall R.S."/>
            <person name="Korhonen P.K."/>
            <person name="Liao S."/>
            <person name="Thamsborg S."/>
            <person name="Xia J."/>
            <person name="Xu P."/>
            <person name="Wang S."/>
            <person name="Scheerlinck J.P."/>
            <person name="Hofmann A."/>
            <person name="Sternberg P.W."/>
            <person name="Wang J."/>
            <person name="Gasser R.B."/>
        </authorList>
    </citation>
    <scope>NUCLEOTIDE SEQUENCE [LARGE SCALE GENOMIC DNA]</scope>
    <source>
        <strain evidence="1">DCEP-RM93M</strain>
    </source>
</reference>
<protein>
    <submittedName>
        <fullName evidence="1">Uncharacterized protein</fullName>
    </submittedName>
</protein>
<dbReference type="AlphaFoldDB" id="A0A085LS22"/>
<proteinExistence type="predicted"/>
<dbReference type="GO" id="GO:0000045">
    <property type="term" value="P:autophagosome assembly"/>
    <property type="evidence" value="ECO:0007669"/>
    <property type="project" value="InterPro"/>
</dbReference>
<dbReference type="GO" id="GO:0034517">
    <property type="term" value="P:ribophagy"/>
    <property type="evidence" value="ECO:0007669"/>
    <property type="project" value="TreeGrafter"/>
</dbReference>
<name>A0A085LS22_9BILA</name>
<organism evidence="1 2">
    <name type="scientific">Trichuris suis</name>
    <name type="common">pig whipworm</name>
    <dbReference type="NCBI Taxonomy" id="68888"/>
    <lineage>
        <taxon>Eukaryota</taxon>
        <taxon>Metazoa</taxon>
        <taxon>Ecdysozoa</taxon>
        <taxon>Nematoda</taxon>
        <taxon>Enoplea</taxon>
        <taxon>Dorylaimia</taxon>
        <taxon>Trichinellida</taxon>
        <taxon>Trichuridae</taxon>
        <taxon>Trichuris</taxon>
    </lineage>
</organism>
<keyword evidence="2" id="KW-1185">Reference proteome</keyword>
<dbReference type="GO" id="GO:1990316">
    <property type="term" value="C:Atg1/ULK1 kinase complex"/>
    <property type="evidence" value="ECO:0007669"/>
    <property type="project" value="TreeGrafter"/>
</dbReference>
<dbReference type="PANTHER" id="PTHR13222:SF1">
    <property type="entry name" value="RB1-INDUCIBLE COILED-COIL PROTEIN 1"/>
    <property type="match status" value="1"/>
</dbReference>